<accession>A0ABN7MXT3</accession>
<feature type="signal peptide" evidence="7">
    <location>
        <begin position="1"/>
        <end position="28"/>
    </location>
</feature>
<evidence type="ECO:0000256" key="6">
    <source>
        <dbReference type="ARBA" id="ARBA00023098"/>
    </source>
</evidence>
<dbReference type="EMBL" id="CAJNAU010000093">
    <property type="protein sequence ID" value="CAE6836968.1"/>
    <property type="molecule type" value="Genomic_DNA"/>
</dbReference>
<dbReference type="PANTHER" id="PTHR43856">
    <property type="entry name" value="CARDIOLIPIN HYDROLASE"/>
    <property type="match status" value="1"/>
</dbReference>
<dbReference type="PROSITE" id="PS51257">
    <property type="entry name" value="PROKAR_LIPOPROTEIN"/>
    <property type="match status" value="1"/>
</dbReference>
<evidence type="ECO:0000256" key="3">
    <source>
        <dbReference type="ARBA" id="ARBA00012027"/>
    </source>
</evidence>
<dbReference type="EC" id="3.1.4.4" evidence="3"/>
<evidence type="ECO:0000256" key="2">
    <source>
        <dbReference type="ARBA" id="ARBA00008664"/>
    </source>
</evidence>
<dbReference type="Pfam" id="PF13091">
    <property type="entry name" value="PLDc_2"/>
    <property type="match status" value="1"/>
</dbReference>
<evidence type="ECO:0000313" key="10">
    <source>
        <dbReference type="Proteomes" id="UP000674425"/>
    </source>
</evidence>
<feature type="chain" id="PRO_5046454475" description="phospholipase D" evidence="7">
    <location>
        <begin position="29"/>
        <end position="185"/>
    </location>
</feature>
<evidence type="ECO:0000256" key="7">
    <source>
        <dbReference type="SAM" id="SignalP"/>
    </source>
</evidence>
<protein>
    <recommendedName>
        <fullName evidence="3">phospholipase D</fullName>
        <ecNumber evidence="3">3.1.4.4</ecNumber>
    </recommendedName>
</protein>
<dbReference type="Proteomes" id="UP000674425">
    <property type="component" value="Unassembled WGS sequence"/>
</dbReference>
<evidence type="ECO:0000256" key="1">
    <source>
        <dbReference type="ARBA" id="ARBA00000798"/>
    </source>
</evidence>
<keyword evidence="10" id="KW-1185">Reference proteome</keyword>
<proteinExistence type="inferred from homology"/>
<dbReference type="CDD" id="cd09170">
    <property type="entry name" value="PLDc_Nuc"/>
    <property type="match status" value="1"/>
</dbReference>
<keyword evidence="4" id="KW-0378">Hydrolase</keyword>
<reference evidence="9 10" key="1">
    <citation type="submission" date="2021-02" db="EMBL/GenBank/DDBJ databases">
        <authorList>
            <person name="Vanwijnsberghe S."/>
        </authorList>
    </citation>
    <scope>NUCLEOTIDE SEQUENCE [LARGE SCALE GENOMIC DNA]</scope>
    <source>
        <strain evidence="9 10">R-69658</strain>
    </source>
</reference>
<keyword evidence="5" id="KW-0442">Lipid degradation</keyword>
<comment type="similarity">
    <text evidence="2">Belongs to the phospholipase D family.</text>
</comment>
<dbReference type="InterPro" id="IPR025202">
    <property type="entry name" value="PLD-like_dom"/>
</dbReference>
<evidence type="ECO:0000313" key="9">
    <source>
        <dbReference type="EMBL" id="CAE6836968.1"/>
    </source>
</evidence>
<sequence>MKKQIIIAAVAAALVSAGCLLLVQPACAAADVQVAFSPDGGAERLVLGTINGAKRSIRVMAYSFTAEPVVRALILAKRRGVDVAVTVDYRSNIDEDRSGRARAALGALVYAGVPVRVVKVFAIQHDKYLIADDATVESGSYNYTSMAARYNSENALVIRGDTELVARYLENWTQVSRLGEPYRAP</sequence>
<dbReference type="InterPro" id="IPR051406">
    <property type="entry name" value="PLD_domain"/>
</dbReference>
<keyword evidence="7" id="KW-0732">Signal</keyword>
<dbReference type="SUPFAM" id="SSF56024">
    <property type="entry name" value="Phospholipase D/nuclease"/>
    <property type="match status" value="1"/>
</dbReference>
<comment type="caution">
    <text evidence="9">The sequence shown here is derived from an EMBL/GenBank/DDBJ whole genome shotgun (WGS) entry which is preliminary data.</text>
</comment>
<dbReference type="PROSITE" id="PS50035">
    <property type="entry name" value="PLD"/>
    <property type="match status" value="1"/>
</dbReference>
<gene>
    <name evidence="9" type="ORF">R69658_06547</name>
</gene>
<comment type="catalytic activity">
    <reaction evidence="1">
        <text>a 1,2-diacyl-sn-glycero-3-phosphocholine + H2O = a 1,2-diacyl-sn-glycero-3-phosphate + choline + H(+)</text>
        <dbReference type="Rhea" id="RHEA:14445"/>
        <dbReference type="ChEBI" id="CHEBI:15354"/>
        <dbReference type="ChEBI" id="CHEBI:15377"/>
        <dbReference type="ChEBI" id="CHEBI:15378"/>
        <dbReference type="ChEBI" id="CHEBI:57643"/>
        <dbReference type="ChEBI" id="CHEBI:58608"/>
        <dbReference type="EC" id="3.1.4.4"/>
    </reaction>
</comment>
<dbReference type="Gene3D" id="3.30.870.10">
    <property type="entry name" value="Endonuclease Chain A"/>
    <property type="match status" value="1"/>
</dbReference>
<evidence type="ECO:0000256" key="4">
    <source>
        <dbReference type="ARBA" id="ARBA00022801"/>
    </source>
</evidence>
<dbReference type="PANTHER" id="PTHR43856:SF1">
    <property type="entry name" value="MITOCHONDRIAL CARDIOLIPIN HYDROLASE"/>
    <property type="match status" value="1"/>
</dbReference>
<dbReference type="RefSeq" id="WP_200621655.1">
    <property type="nucleotide sequence ID" value="NZ_CAJNAU010000093.1"/>
</dbReference>
<evidence type="ECO:0000259" key="8">
    <source>
        <dbReference type="PROSITE" id="PS50035"/>
    </source>
</evidence>
<evidence type="ECO:0000256" key="5">
    <source>
        <dbReference type="ARBA" id="ARBA00022963"/>
    </source>
</evidence>
<keyword evidence="6" id="KW-0443">Lipid metabolism</keyword>
<feature type="domain" description="PLD phosphodiesterase" evidence="8">
    <location>
        <begin position="120"/>
        <end position="147"/>
    </location>
</feature>
<dbReference type="InterPro" id="IPR001736">
    <property type="entry name" value="PLipase_D/transphosphatidylase"/>
</dbReference>
<organism evidence="9 10">
    <name type="scientific">Paraburkholderia aspalathi</name>
    <dbReference type="NCBI Taxonomy" id="1324617"/>
    <lineage>
        <taxon>Bacteria</taxon>
        <taxon>Pseudomonadati</taxon>
        <taxon>Pseudomonadota</taxon>
        <taxon>Betaproteobacteria</taxon>
        <taxon>Burkholderiales</taxon>
        <taxon>Burkholderiaceae</taxon>
        <taxon>Paraburkholderia</taxon>
    </lineage>
</organism>
<name>A0ABN7MXT3_9BURK</name>